<proteinExistence type="predicted"/>
<comment type="caution">
    <text evidence="1">The sequence shown here is derived from an EMBL/GenBank/DDBJ whole genome shotgun (WGS) entry which is preliminary data.</text>
</comment>
<evidence type="ECO:0000313" key="1">
    <source>
        <dbReference type="EMBL" id="KAJ3545637.1"/>
    </source>
</evidence>
<protein>
    <submittedName>
        <fullName evidence="1">Uncharacterized protein</fullName>
    </submittedName>
</protein>
<dbReference type="EMBL" id="JANRMS010000143">
    <property type="protein sequence ID" value="KAJ3545637.1"/>
    <property type="molecule type" value="Genomic_DNA"/>
</dbReference>
<keyword evidence="2" id="KW-1185">Reference proteome</keyword>
<evidence type="ECO:0000313" key="2">
    <source>
        <dbReference type="Proteomes" id="UP001148629"/>
    </source>
</evidence>
<sequence length="1178" mass="130610">MSETIHPNPDSQIFESRTDKPEKLESQLGEVETIRNGTSGPERNEDTHRGFKPRHSQMIAIGGAIGTSLFLGTAQVLRVGGPLFLLISYGVLSVLVYCIVTGIAEVATYLPVPGGTMAYYGHKYVSRSMGFAMGYLYWYSIGILIPYEFVASTLLIDFWGPAVSPAVWITVIYAVIVLLNFFPVRVFGECEFWSAGMKVILILGLIFLSIVLFFGGGPNHDPLYFRYWGNPGPVNTHIKDGDAGRLVALLQSFVLASFAFVLAPEQLIVTAGEMQSPRYNLPRAARRYVWRLIILFMPSVLGIGVVCASNDPGLSASGTASSPFVIAIRNAGIPVLDSIVNTMILLSAITAGNAFLYSASRNLYSLAKAGNAPAIFKRCNSYGLPYYSVAITACLGGLAYLSLSSSSLTVFNWLINITNTSGYISWICCGIIYVRYRNAIAHHKLESPYRSRLQPWGMHFGTIGSVILLLINGFTVFFPSEWSVGTFLTAYIGIPAFLIIYLGHRLYHRRDKWVRDPGEIDMYEGMNEVLAAERPPPARGKCDRGVGRRYPAQSGAGERTADCDSSGVFHLLSPTLATSFTFCKNIRHAIYPTPSVGNDYAMPSLKNPCSECKGKHLKCDDETPQCRRCRNKGLQCVRLGRSRPFRHGSSAKYDAQFSQTQNWVNSSAREFRLQTGPRRTTQRIAAEKDADVGLSPPPANFVNFSINDGRNHINNDHQRSTTVTSDPIGAAPSPPTPGSSGILNSAASDGMVPSPLSIEQIQHTSVPAYRNGPPQSMPVLSQQGPSWGGILNSLEPPQDKDRPLDGVQEACLLRYYVEELSHWFDLVDPQRLFQLLVPERARRYPPLLNAIFAVAARHICRIASFRTPHGVVYRGQHLPNLTPGSAVEYMLKCIPVLKEFHTTRDGEIRELIVTTAVILRQFEEMDDEEDEDVGTDAPVDERVNFLAILNAVLRSLTSDDLVHHRELLHASYWIALRQEVYYALRRGYSPQMVEPPAEWADISPANKLIFHTSQVTKWLFEDKSEAGWQRLKEQERYLDQYVVGRFTPILSQSPDRAKGEVFPTLWYASPIALTGMQHMMIAKMILVAESPFLGRGDADARTAYRKAEGDVRSLVLDVCGTAVQHPGTPPALVNATLAIQLYGNYFTDPWERDALKGIVKMFKDCQAWPVPKALQALK</sequence>
<name>A0ACC1SSH7_9HYPO</name>
<organism evidence="1 2">
    <name type="scientific">Fusarium decemcellulare</name>
    <dbReference type="NCBI Taxonomy" id="57161"/>
    <lineage>
        <taxon>Eukaryota</taxon>
        <taxon>Fungi</taxon>
        <taxon>Dikarya</taxon>
        <taxon>Ascomycota</taxon>
        <taxon>Pezizomycotina</taxon>
        <taxon>Sordariomycetes</taxon>
        <taxon>Hypocreomycetidae</taxon>
        <taxon>Hypocreales</taxon>
        <taxon>Nectriaceae</taxon>
        <taxon>Fusarium</taxon>
        <taxon>Fusarium decemcellulare species complex</taxon>
    </lineage>
</organism>
<accession>A0ACC1SSH7</accession>
<reference evidence="1" key="1">
    <citation type="submission" date="2022-08" db="EMBL/GenBank/DDBJ databases">
        <title>Genome Sequence of Fusarium decemcellulare.</title>
        <authorList>
            <person name="Buettner E."/>
        </authorList>
    </citation>
    <scope>NUCLEOTIDE SEQUENCE</scope>
    <source>
        <strain evidence="1">Babe19</strain>
    </source>
</reference>
<gene>
    <name evidence="1" type="ORF">NM208_g2408</name>
</gene>
<dbReference type="Proteomes" id="UP001148629">
    <property type="component" value="Unassembled WGS sequence"/>
</dbReference>